<feature type="compositionally biased region" description="Low complexity" evidence="1">
    <location>
        <begin position="46"/>
        <end position="72"/>
    </location>
</feature>
<feature type="region of interest" description="Disordered" evidence="1">
    <location>
        <begin position="1"/>
        <end position="72"/>
    </location>
</feature>
<sequence>MRRRCCATRPRMSRGSPRRRRRWLSPSSATASRTPPTASGPPRPGARPGATCCGRSRPGPSSSRRTPSSASSRFSKLWVLTQKFLSQRFIVFAQMQV</sequence>
<reference evidence="2" key="1">
    <citation type="submission" date="2014-09" db="EMBL/GenBank/DDBJ databases">
        <authorList>
            <person name="Magalhaes I.L.F."/>
            <person name="Oliveira U."/>
            <person name="Santos F.R."/>
            <person name="Vidigal T.H.D.A."/>
            <person name="Brescovit A.D."/>
            <person name="Santos A.J."/>
        </authorList>
    </citation>
    <scope>NUCLEOTIDE SEQUENCE</scope>
    <source>
        <tissue evidence="2">Shoot tissue taken approximately 20 cm above the soil surface</tissue>
    </source>
</reference>
<proteinExistence type="predicted"/>
<evidence type="ECO:0000313" key="2">
    <source>
        <dbReference type="EMBL" id="JAD88801.1"/>
    </source>
</evidence>
<name>A0A0A9DLV6_ARUDO</name>
<dbReference type="AlphaFoldDB" id="A0A0A9DLV6"/>
<organism evidence="2">
    <name type="scientific">Arundo donax</name>
    <name type="common">Giant reed</name>
    <name type="synonym">Donax arundinaceus</name>
    <dbReference type="NCBI Taxonomy" id="35708"/>
    <lineage>
        <taxon>Eukaryota</taxon>
        <taxon>Viridiplantae</taxon>
        <taxon>Streptophyta</taxon>
        <taxon>Embryophyta</taxon>
        <taxon>Tracheophyta</taxon>
        <taxon>Spermatophyta</taxon>
        <taxon>Magnoliopsida</taxon>
        <taxon>Liliopsida</taxon>
        <taxon>Poales</taxon>
        <taxon>Poaceae</taxon>
        <taxon>PACMAD clade</taxon>
        <taxon>Arundinoideae</taxon>
        <taxon>Arundineae</taxon>
        <taxon>Arundo</taxon>
    </lineage>
</organism>
<evidence type="ECO:0000256" key="1">
    <source>
        <dbReference type="SAM" id="MobiDB-lite"/>
    </source>
</evidence>
<reference evidence="2" key="2">
    <citation type="journal article" date="2015" name="Data Brief">
        <title>Shoot transcriptome of the giant reed, Arundo donax.</title>
        <authorList>
            <person name="Barrero R.A."/>
            <person name="Guerrero F.D."/>
            <person name="Moolhuijzen P."/>
            <person name="Goolsby J.A."/>
            <person name="Tidwell J."/>
            <person name="Bellgard S.E."/>
            <person name="Bellgard M.I."/>
        </authorList>
    </citation>
    <scope>NUCLEOTIDE SEQUENCE</scope>
    <source>
        <tissue evidence="2">Shoot tissue taken approximately 20 cm above the soil surface</tissue>
    </source>
</reference>
<accession>A0A0A9DLV6</accession>
<feature type="compositionally biased region" description="Low complexity" evidence="1">
    <location>
        <begin position="24"/>
        <end position="37"/>
    </location>
</feature>
<dbReference type="EMBL" id="GBRH01209094">
    <property type="protein sequence ID" value="JAD88801.1"/>
    <property type="molecule type" value="Transcribed_RNA"/>
</dbReference>
<protein>
    <submittedName>
        <fullName evidence="2">Similar to IBR3 (IBA-RESPONSE 3)</fullName>
    </submittedName>
</protein>